<evidence type="ECO:0000256" key="1">
    <source>
        <dbReference type="ARBA" id="ARBA00004906"/>
    </source>
</evidence>
<dbReference type="GO" id="GO:0007091">
    <property type="term" value="P:metaphase/anaphase transition of mitotic cell cycle"/>
    <property type="evidence" value="ECO:0007669"/>
    <property type="project" value="TreeGrafter"/>
</dbReference>
<evidence type="ECO:0000256" key="6">
    <source>
        <dbReference type="ARBA" id="ARBA00023306"/>
    </source>
</evidence>
<evidence type="ECO:0000256" key="2">
    <source>
        <dbReference type="ARBA" id="ARBA00016068"/>
    </source>
</evidence>
<keyword evidence="6" id="KW-0131">Cell cycle</keyword>
<sequence length="558" mass="63019">TLSVVPKFWDRDRAWVLHTTFQTLLDPLEPFLGGLERLGMWQDDGHGDRAFILLLFSPSPVLQECVLEFYSRTFSAPEGGFFPGCGVPTQQCWCLEALGQLKVLSHILSRLQLLECVTLHPAGVPGVAGAGAGLVDFKAGQASSSVLKQWRCHMHQFLCRIYVNMRIKKLFAVIRDFPESKTATEVLPRKNQQETGAPHVVKSAFESHLLHPGVHMSDILTAYVSAIKARRLWQIVAGLTGAAEGCKASELSQGNLVTLEIQDRDEGGNDLEGWTPHPTDAVPDKMSLKRPSSGIISLLASIYASKDIFIDDNRVMLAEGLLHQFNCNTAREICDMELLKQRIGDFHMHYCEVMLKDMTDSRKRKEEETLLSLSSELWSPLKEEMLKLPPLLCQDMEANTHCYKKLKAVRALRWKPHLGSLTLDDKSYWNLEELVHRMLMDRGMMLIDSGEESRSNTTTQSEQREKKLQLFWAYIQAMLTNLDSMTLDRIHSMLQKFIATGPIVTEMDVNELEAFLQKEVREYQLMQESTDSPNPTDGDGVGERKILILLISAKFCTL</sequence>
<dbReference type="Gene3D" id="1.20.1310.10">
    <property type="entry name" value="Cullin Repeats"/>
    <property type="match status" value="1"/>
</dbReference>
<dbReference type="Proteomes" id="UP000261620">
    <property type="component" value="Unplaced"/>
</dbReference>
<dbReference type="InterPro" id="IPR014786">
    <property type="entry name" value="ANAPC2_C"/>
</dbReference>
<dbReference type="PANTHER" id="PTHR45957:SF1">
    <property type="entry name" value="ANAPHASE-PROMOTING COMPLEX SUBUNIT 2"/>
    <property type="match status" value="1"/>
</dbReference>
<keyword evidence="5" id="KW-0833">Ubl conjugation pathway</keyword>
<dbReference type="InterPro" id="IPR044554">
    <property type="entry name" value="ANAPC2"/>
</dbReference>
<proteinExistence type="predicted"/>
<evidence type="ECO:0000313" key="10">
    <source>
        <dbReference type="Proteomes" id="UP000261620"/>
    </source>
</evidence>
<evidence type="ECO:0000256" key="4">
    <source>
        <dbReference type="ARBA" id="ARBA00022776"/>
    </source>
</evidence>
<dbReference type="SMART" id="SM01013">
    <property type="entry name" value="APC2"/>
    <property type="match status" value="1"/>
</dbReference>
<dbReference type="GO" id="GO:0005680">
    <property type="term" value="C:anaphase-promoting complex"/>
    <property type="evidence" value="ECO:0007669"/>
    <property type="project" value="TreeGrafter"/>
</dbReference>
<evidence type="ECO:0000256" key="3">
    <source>
        <dbReference type="ARBA" id="ARBA00022618"/>
    </source>
</evidence>
<keyword evidence="3" id="KW-0132">Cell division</keyword>
<dbReference type="Pfam" id="PF08672">
    <property type="entry name" value="ANAPC2"/>
    <property type="match status" value="1"/>
</dbReference>
<protein>
    <recommendedName>
        <fullName evidence="2">Anaphase-promoting complex subunit 2</fullName>
    </recommendedName>
</protein>
<evidence type="ECO:0000259" key="8">
    <source>
        <dbReference type="SMART" id="SM01013"/>
    </source>
</evidence>
<name>A0A3Q3WK42_MOLML</name>
<dbReference type="InterPro" id="IPR016158">
    <property type="entry name" value="Cullin_homology"/>
</dbReference>
<reference evidence="9" key="1">
    <citation type="submission" date="2025-08" db="UniProtKB">
        <authorList>
            <consortium name="Ensembl"/>
        </authorList>
    </citation>
    <scope>IDENTIFICATION</scope>
</reference>
<feature type="domain" description="Cullin family profile" evidence="7">
    <location>
        <begin position="293"/>
        <end position="427"/>
    </location>
</feature>
<comment type="pathway">
    <text evidence="1">Protein modification; protein ubiquitination.</text>
</comment>
<evidence type="ECO:0000313" key="9">
    <source>
        <dbReference type="Ensembl" id="ENSMMOP00000009174.1"/>
    </source>
</evidence>
<keyword evidence="10" id="KW-1185">Reference proteome</keyword>
<dbReference type="SUPFAM" id="SSF46785">
    <property type="entry name" value="Winged helix' DNA-binding domain"/>
    <property type="match status" value="1"/>
</dbReference>
<dbReference type="SMART" id="SM00182">
    <property type="entry name" value="CULLIN"/>
    <property type="match status" value="1"/>
</dbReference>
<dbReference type="InterPro" id="IPR057975">
    <property type="entry name" value="TPR_ANAPC2"/>
</dbReference>
<dbReference type="PANTHER" id="PTHR45957">
    <property type="entry name" value="ANAPHASE-PROMOTING COMPLEX SUBUNIT 2"/>
    <property type="match status" value="1"/>
</dbReference>
<dbReference type="Pfam" id="PF25773">
    <property type="entry name" value="TPR_ANAPC2"/>
    <property type="match status" value="1"/>
</dbReference>
<dbReference type="Ensembl" id="ENSMMOT00000009337.1">
    <property type="protein sequence ID" value="ENSMMOP00000009174.1"/>
    <property type="gene ID" value="ENSMMOG00000007095.1"/>
</dbReference>
<dbReference type="InterPro" id="IPR036317">
    <property type="entry name" value="Cullin_homology_sf"/>
</dbReference>
<dbReference type="InterPro" id="IPR036390">
    <property type="entry name" value="WH_DNA-bd_sf"/>
</dbReference>
<dbReference type="GO" id="GO:0070979">
    <property type="term" value="P:protein K11-linked ubiquitination"/>
    <property type="evidence" value="ECO:0007669"/>
    <property type="project" value="TreeGrafter"/>
</dbReference>
<keyword evidence="4" id="KW-0498">Mitosis</keyword>
<dbReference type="Gene3D" id="1.10.10.10">
    <property type="entry name" value="Winged helix-like DNA-binding domain superfamily/Winged helix DNA-binding domain"/>
    <property type="match status" value="1"/>
</dbReference>
<evidence type="ECO:0000256" key="5">
    <source>
        <dbReference type="ARBA" id="ARBA00022786"/>
    </source>
</evidence>
<organism evidence="9 10">
    <name type="scientific">Mola mola</name>
    <name type="common">Ocean sunfish</name>
    <name type="synonym">Tetraodon mola</name>
    <dbReference type="NCBI Taxonomy" id="94237"/>
    <lineage>
        <taxon>Eukaryota</taxon>
        <taxon>Metazoa</taxon>
        <taxon>Chordata</taxon>
        <taxon>Craniata</taxon>
        <taxon>Vertebrata</taxon>
        <taxon>Euteleostomi</taxon>
        <taxon>Actinopterygii</taxon>
        <taxon>Neopterygii</taxon>
        <taxon>Teleostei</taxon>
        <taxon>Neoteleostei</taxon>
        <taxon>Acanthomorphata</taxon>
        <taxon>Eupercaria</taxon>
        <taxon>Tetraodontiformes</taxon>
        <taxon>Molidae</taxon>
        <taxon>Mola</taxon>
    </lineage>
</organism>
<dbReference type="AlphaFoldDB" id="A0A3Q3WK42"/>
<dbReference type="SUPFAM" id="SSF75632">
    <property type="entry name" value="Cullin homology domain"/>
    <property type="match status" value="1"/>
</dbReference>
<dbReference type="InterPro" id="IPR036388">
    <property type="entry name" value="WH-like_DNA-bd_sf"/>
</dbReference>
<accession>A0A3Q3WK42</accession>
<feature type="domain" description="Anaphase-promoting complex subunit 2 C-terminal" evidence="8">
    <location>
        <begin position="474"/>
        <end position="527"/>
    </location>
</feature>
<reference evidence="9" key="2">
    <citation type="submission" date="2025-09" db="UniProtKB">
        <authorList>
            <consortium name="Ensembl"/>
        </authorList>
    </citation>
    <scope>IDENTIFICATION</scope>
</reference>
<evidence type="ECO:0000259" key="7">
    <source>
        <dbReference type="SMART" id="SM00182"/>
    </source>
</evidence>